<dbReference type="Gene3D" id="3.30.70.260">
    <property type="match status" value="2"/>
</dbReference>
<dbReference type="Proteomes" id="UP000326789">
    <property type="component" value="Unassembled WGS sequence"/>
</dbReference>
<dbReference type="STRING" id="212667.VFDL14_17165"/>
<dbReference type="FunFam" id="3.30.70.260:FF:000005">
    <property type="entry name" value="Glycine cleavage system transcriptional repressor"/>
    <property type="match status" value="1"/>
</dbReference>
<dbReference type="Pfam" id="PF13740">
    <property type="entry name" value="ACT_6"/>
    <property type="match status" value="1"/>
</dbReference>
<evidence type="ECO:0000313" key="3">
    <source>
        <dbReference type="EMBL" id="KAB0290336.1"/>
    </source>
</evidence>
<dbReference type="PROSITE" id="PS51671">
    <property type="entry name" value="ACT"/>
    <property type="match status" value="1"/>
</dbReference>
<dbReference type="PIRSF" id="PIRSF028103">
    <property type="entry name" value="GcvR"/>
    <property type="match status" value="1"/>
</dbReference>
<dbReference type="InterPro" id="IPR016867">
    <property type="entry name" value="GcvR"/>
</dbReference>
<gene>
    <name evidence="3" type="ORF">F2P58_05310</name>
    <name evidence="4" type="ORF">F2Z80_03160</name>
    <name evidence="5" type="ORF">VFDL14_17165</name>
</gene>
<dbReference type="EMBL" id="JFFR01000023">
    <property type="protein sequence ID" value="KDN28285.1"/>
    <property type="molecule type" value="Genomic_DNA"/>
</dbReference>
<dbReference type="InterPro" id="IPR050990">
    <property type="entry name" value="UPF0237/GcvR_regulator"/>
</dbReference>
<dbReference type="EMBL" id="VWSE01000003">
    <property type="protein sequence ID" value="KAB0290336.1"/>
    <property type="molecule type" value="Genomic_DNA"/>
</dbReference>
<dbReference type="GO" id="GO:0005737">
    <property type="term" value="C:cytoplasm"/>
    <property type="evidence" value="ECO:0007669"/>
    <property type="project" value="UniProtKB-SubCell"/>
</dbReference>
<evidence type="ECO:0000313" key="4">
    <source>
        <dbReference type="EMBL" id="KAB0303016.1"/>
    </source>
</evidence>
<comment type="caution">
    <text evidence="5">The sequence shown here is derived from an EMBL/GenBank/DDBJ whole genome shotgun (WGS) entry which is preliminary data.</text>
</comment>
<accession>A0A066UMK5</accession>
<dbReference type="InterPro" id="IPR045865">
    <property type="entry name" value="ACT-like_dom_sf"/>
</dbReference>
<keyword evidence="1" id="KW-0804">Transcription</keyword>
<organism evidence="5 6">
    <name type="scientific">Vibrio fortis</name>
    <dbReference type="NCBI Taxonomy" id="212667"/>
    <lineage>
        <taxon>Bacteria</taxon>
        <taxon>Pseudomonadati</taxon>
        <taxon>Pseudomonadota</taxon>
        <taxon>Gammaproteobacteria</taxon>
        <taxon>Vibrionales</taxon>
        <taxon>Vibrionaceae</taxon>
        <taxon>Vibrio</taxon>
    </lineage>
</organism>
<evidence type="ECO:0000256" key="1">
    <source>
        <dbReference type="PIRNR" id="PIRNR028103"/>
    </source>
</evidence>
<dbReference type="AlphaFoldDB" id="A0A066UMK5"/>
<evidence type="ECO:0000313" key="8">
    <source>
        <dbReference type="Proteomes" id="UP000326789"/>
    </source>
</evidence>
<keyword evidence="6" id="KW-1185">Reference proteome</keyword>
<reference evidence="4 7" key="2">
    <citation type="submission" date="2019-09" db="EMBL/GenBank/DDBJ databases">
        <title>Vibrio Fortis S7-72.</title>
        <authorList>
            <person name="Das S.K."/>
        </authorList>
    </citation>
    <scope>NUCLEOTIDE SEQUENCE [LARGE SCALE GENOMIC DNA]</scope>
    <source>
        <strain evidence="4 7">S7-72</strain>
    </source>
</reference>
<evidence type="ECO:0000313" key="7">
    <source>
        <dbReference type="Proteomes" id="UP000326687"/>
    </source>
</evidence>
<protein>
    <recommendedName>
        <fullName evidence="1">Glycine cleavage system transcriptional repressor</fullName>
    </recommendedName>
</protein>
<evidence type="ECO:0000313" key="6">
    <source>
        <dbReference type="Proteomes" id="UP000027219"/>
    </source>
</evidence>
<dbReference type="CDD" id="cd04893">
    <property type="entry name" value="ACT_GcvR_1"/>
    <property type="match status" value="1"/>
</dbReference>
<comment type="subcellular location">
    <subcellularLocation>
        <location evidence="1">Cytoplasm</location>
    </subcellularLocation>
</comment>
<dbReference type="InterPro" id="IPR002912">
    <property type="entry name" value="ACT_dom"/>
</dbReference>
<name>A0A066UMK5_9VIBR</name>
<dbReference type="Proteomes" id="UP000027219">
    <property type="component" value="Unassembled WGS sequence"/>
</dbReference>
<dbReference type="Proteomes" id="UP000326687">
    <property type="component" value="Unassembled WGS sequence"/>
</dbReference>
<dbReference type="GO" id="GO:0006355">
    <property type="term" value="P:regulation of DNA-templated transcription"/>
    <property type="evidence" value="ECO:0007669"/>
    <property type="project" value="UniProtKB-UniRule"/>
</dbReference>
<dbReference type="OrthoDB" id="5814713at2"/>
<evidence type="ECO:0000259" key="2">
    <source>
        <dbReference type="PROSITE" id="PS51671"/>
    </source>
</evidence>
<feature type="domain" description="ACT" evidence="2">
    <location>
        <begin position="93"/>
        <end position="174"/>
    </location>
</feature>
<dbReference type="PANTHER" id="PTHR34875:SF5">
    <property type="entry name" value="GLYCINE CLEAVAGE SYSTEM TRANSCRIPTIONAL REPRESSOR"/>
    <property type="match status" value="1"/>
</dbReference>
<dbReference type="EMBL" id="VXDD01000001">
    <property type="protein sequence ID" value="KAB0303016.1"/>
    <property type="molecule type" value="Genomic_DNA"/>
</dbReference>
<sequence length="180" mass="20106">MTQHLVITAVGTDRPGICNQVVQLVTQSGCNIIDSRIAMFGEEFTLIMLLSGKANNITRVETTLPLLGQEHDLITIMKRTSPHDHIENSYTLEVFIESDDRLGLTEKFTQFFADREIGLDSLSAQTINKSKVQLDNDQFHISITASVQSECNLMQLQEEFNALCQSLSVQGSLNFIKNSL</sequence>
<keyword evidence="1" id="KW-0963">Cytoplasm</keyword>
<proteinExistence type="predicted"/>
<keyword evidence="1" id="KW-0678">Repressor</keyword>
<reference evidence="5 6" key="1">
    <citation type="submission" date="2014-02" db="EMBL/GenBank/DDBJ databases">
        <title>Vibrio fortis Dalian14 Genome Sequencing.</title>
        <authorList>
            <person name="Wang Y."/>
            <person name="Song L."/>
            <person name="Liu G."/>
            <person name="Ding J."/>
        </authorList>
    </citation>
    <scope>NUCLEOTIDE SEQUENCE [LARGE SCALE GENOMIC DNA]</scope>
    <source>
        <strain evidence="5 6">Dalian14</strain>
    </source>
</reference>
<dbReference type="PANTHER" id="PTHR34875">
    <property type="entry name" value="UPF0237 PROTEIN MJ1558"/>
    <property type="match status" value="1"/>
</dbReference>
<dbReference type="RefSeq" id="WP_032551739.1">
    <property type="nucleotide sequence ID" value="NZ_AP025487.1"/>
</dbReference>
<reference evidence="3 8" key="3">
    <citation type="submission" date="2019-09" db="EMBL/GenBank/DDBJ databases">
        <title>Whole genome sequence of Vibrio fortis.</title>
        <authorList>
            <person name="Das S.K."/>
        </authorList>
    </citation>
    <scope>NUCLEOTIDE SEQUENCE [LARGE SCALE GENOMIC DNA]</scope>
    <source>
        <strain evidence="3 8">AN60</strain>
    </source>
</reference>
<evidence type="ECO:0000313" key="5">
    <source>
        <dbReference type="EMBL" id="KDN28285.1"/>
    </source>
</evidence>
<dbReference type="SUPFAM" id="SSF55021">
    <property type="entry name" value="ACT-like"/>
    <property type="match status" value="2"/>
</dbReference>